<dbReference type="EMBL" id="FOOH01000011">
    <property type="protein sequence ID" value="SFF84821.1"/>
    <property type="molecule type" value="Genomic_DNA"/>
</dbReference>
<feature type="chain" id="PRO_5011555123" description="Lipoprotein" evidence="1">
    <location>
        <begin position="19"/>
        <end position="159"/>
    </location>
</feature>
<evidence type="ECO:0000313" key="3">
    <source>
        <dbReference type="Proteomes" id="UP000199116"/>
    </source>
</evidence>
<sequence length="159" mass="17967">MKRIALLMILALSLYSCSSDDDGPNVNYAFAEITEADLPDFFETGEVYELDITYELPNACHTFATFDFNEYADEENDSTYVIEIAAITSYDANLTECDEEGELSQTKSIREISISSENYNNYQFKFLTGVDENEDGEFLIIDVPVGEPEPETPEENTNE</sequence>
<feature type="signal peptide" evidence="1">
    <location>
        <begin position="1"/>
        <end position="18"/>
    </location>
</feature>
<evidence type="ECO:0000256" key="1">
    <source>
        <dbReference type="SAM" id="SignalP"/>
    </source>
</evidence>
<keyword evidence="1" id="KW-0732">Signal</keyword>
<organism evidence="2 3">
    <name type="scientific">Salegentibacter agarivorans</name>
    <dbReference type="NCBI Taxonomy" id="345907"/>
    <lineage>
        <taxon>Bacteria</taxon>
        <taxon>Pseudomonadati</taxon>
        <taxon>Bacteroidota</taxon>
        <taxon>Flavobacteriia</taxon>
        <taxon>Flavobacteriales</taxon>
        <taxon>Flavobacteriaceae</taxon>
        <taxon>Salegentibacter</taxon>
    </lineage>
</organism>
<dbReference type="RefSeq" id="WP_075325484.1">
    <property type="nucleotide sequence ID" value="NZ_FOOH01000011.1"/>
</dbReference>
<protein>
    <recommendedName>
        <fullName evidence="4">Lipoprotein</fullName>
    </recommendedName>
</protein>
<reference evidence="3" key="1">
    <citation type="submission" date="2016-10" db="EMBL/GenBank/DDBJ databases">
        <authorList>
            <person name="Varghese N."/>
            <person name="Submissions S."/>
        </authorList>
    </citation>
    <scope>NUCLEOTIDE SEQUENCE [LARGE SCALE GENOMIC DNA]</scope>
    <source>
        <strain evidence="3">DSM 23515</strain>
    </source>
</reference>
<gene>
    <name evidence="2" type="ORF">SAMN04488033_11148</name>
</gene>
<dbReference type="Proteomes" id="UP000199116">
    <property type="component" value="Unassembled WGS sequence"/>
</dbReference>
<proteinExistence type="predicted"/>
<name>A0A1I2M6I7_9FLAO</name>
<evidence type="ECO:0008006" key="4">
    <source>
        <dbReference type="Google" id="ProtNLM"/>
    </source>
</evidence>
<keyword evidence="3" id="KW-1185">Reference proteome</keyword>
<dbReference type="AlphaFoldDB" id="A0A1I2M6I7"/>
<evidence type="ECO:0000313" key="2">
    <source>
        <dbReference type="EMBL" id="SFF84821.1"/>
    </source>
</evidence>
<dbReference type="PROSITE" id="PS51257">
    <property type="entry name" value="PROKAR_LIPOPROTEIN"/>
    <property type="match status" value="1"/>
</dbReference>
<accession>A0A1I2M6I7</accession>